<evidence type="ECO:0000313" key="6">
    <source>
        <dbReference type="EMBL" id="RJT87337.1"/>
    </source>
</evidence>
<reference evidence="6 7" key="1">
    <citation type="submission" date="2018-09" db="EMBL/GenBank/DDBJ databases">
        <title>Novel species of Cryobacterium.</title>
        <authorList>
            <person name="Liu Q."/>
            <person name="Xin Y.-H."/>
        </authorList>
    </citation>
    <scope>NUCLEOTIDE SEQUENCE [LARGE SCALE GENOMIC DNA]</scope>
    <source>
        <strain evidence="6 7">Hh39</strain>
    </source>
</reference>
<keyword evidence="1" id="KW-0560">Oxidoreductase</keyword>
<dbReference type="GO" id="GO:0048038">
    <property type="term" value="F:quinone binding"/>
    <property type="evidence" value="ECO:0007669"/>
    <property type="project" value="InterPro"/>
</dbReference>
<name>A0A3A5MB42_9MICO</name>
<organism evidence="6 7">
    <name type="scientific">Cryobacterium melibiosiphilum</name>
    <dbReference type="NCBI Taxonomy" id="995039"/>
    <lineage>
        <taxon>Bacteria</taxon>
        <taxon>Bacillati</taxon>
        <taxon>Actinomycetota</taxon>
        <taxon>Actinomycetes</taxon>
        <taxon>Micrococcales</taxon>
        <taxon>Microbacteriaceae</taxon>
        <taxon>Cryobacterium</taxon>
    </lineage>
</organism>
<dbReference type="Gene3D" id="1.10.645.10">
    <property type="entry name" value="Cytochrome-c3 Hydrogenase, chain B"/>
    <property type="match status" value="1"/>
</dbReference>
<evidence type="ECO:0000256" key="2">
    <source>
        <dbReference type="ARBA" id="ARBA00023027"/>
    </source>
</evidence>
<evidence type="ECO:0000256" key="1">
    <source>
        <dbReference type="ARBA" id="ARBA00023002"/>
    </source>
</evidence>
<proteinExistence type="predicted"/>
<gene>
    <name evidence="6" type="ORF">D6T64_14975</name>
</gene>
<dbReference type="Pfam" id="PF00329">
    <property type="entry name" value="Complex1_30kDa"/>
    <property type="match status" value="1"/>
</dbReference>
<evidence type="ECO:0000259" key="5">
    <source>
        <dbReference type="Pfam" id="PF00346"/>
    </source>
</evidence>
<evidence type="ECO:0000313" key="7">
    <source>
        <dbReference type="Proteomes" id="UP000272015"/>
    </source>
</evidence>
<dbReference type="InterPro" id="IPR029014">
    <property type="entry name" value="NiFe-Hase_large"/>
</dbReference>
<dbReference type="InterPro" id="IPR052197">
    <property type="entry name" value="ComplexI_49kDa-like"/>
</dbReference>
<sequence length="519" mass="56053">MPESLTTPPAPPAPLVDRRSVSRDDLSAAASGLLNGTTPEDSYRLALVACHDDDAEFRIVYVFAATARLVELTVRIPKADAWIPSLAHLSLAAGNFEREMRDLFGVRPHNHPQPHRLVRHGHWPRGWYPMLADPNPMPEFEPDVESFPFVEVEGPGVYEIAVGPIHAGVIEPGHFRFSVVGETIVRMEARQYYLHRGMEKLFQGRLPAAGIELAEQISGDTAIGHSLAYLMAVEAAAGIEVSEPDRLVRALLLELERLYNHATDLGSLANDTGFAIVDAHAQQLRETLLRINKAVTGHRLLRGALSLGGVSVHTLPDPIELRRIAAALAEIVAITLSHAIVRDRFTGTAALPTTQARTIGTLGYVARASGLGVDARQDHPFVELGDAFAVVTETGGDVLSRYQVRAREFQVSTAVIIGLISRLDVAFPESRLGSGRTAEAGADTSGAGIRSGLGLVEGWRGTIAHRVELATDGTIAREKVVDPSFLNWPSLPIALAVTIVPDFPLANKSFNQSYAGNDL</sequence>
<keyword evidence="2" id="KW-0520">NAD</keyword>
<dbReference type="SUPFAM" id="SSF143243">
    <property type="entry name" value="Nqo5-like"/>
    <property type="match status" value="1"/>
</dbReference>
<dbReference type="Pfam" id="PF00346">
    <property type="entry name" value="Complex1_49kDa"/>
    <property type="match status" value="1"/>
</dbReference>
<dbReference type="RefSeq" id="WP_119975482.1">
    <property type="nucleotide sequence ID" value="NZ_JBHSQA010000003.1"/>
</dbReference>
<dbReference type="EMBL" id="QZVS01000090">
    <property type="protein sequence ID" value="RJT87337.1"/>
    <property type="molecule type" value="Genomic_DNA"/>
</dbReference>
<keyword evidence="7" id="KW-1185">Reference proteome</keyword>
<dbReference type="GO" id="GO:0008137">
    <property type="term" value="F:NADH dehydrogenase (ubiquinone) activity"/>
    <property type="evidence" value="ECO:0007669"/>
    <property type="project" value="InterPro"/>
</dbReference>
<dbReference type="InterPro" id="IPR037232">
    <property type="entry name" value="NADH_quin_OxRdtase_su_C/D-like"/>
</dbReference>
<dbReference type="SUPFAM" id="SSF56762">
    <property type="entry name" value="HydB/Nqo4-like"/>
    <property type="match status" value="1"/>
</dbReference>
<dbReference type="Gene3D" id="3.30.460.80">
    <property type="entry name" value="NADH:ubiquinone oxidoreductase, 30kDa subunit"/>
    <property type="match status" value="1"/>
</dbReference>
<dbReference type="InterPro" id="IPR001135">
    <property type="entry name" value="NADH_Q_OxRdtase_suD"/>
</dbReference>
<evidence type="ECO:0000256" key="3">
    <source>
        <dbReference type="SAM" id="MobiDB-lite"/>
    </source>
</evidence>
<dbReference type="Proteomes" id="UP000272015">
    <property type="component" value="Unassembled WGS sequence"/>
</dbReference>
<protein>
    <submittedName>
        <fullName evidence="6">Formate hydrogenase</fullName>
    </submittedName>
</protein>
<dbReference type="PANTHER" id="PTHR43485">
    <property type="entry name" value="HYDROGENASE-4 COMPONENT G"/>
    <property type="match status" value="1"/>
</dbReference>
<dbReference type="OrthoDB" id="3196856at2"/>
<comment type="caution">
    <text evidence="6">The sequence shown here is derived from an EMBL/GenBank/DDBJ whole genome shotgun (WGS) entry which is preliminary data.</text>
</comment>
<dbReference type="AlphaFoldDB" id="A0A3A5MB42"/>
<dbReference type="InterPro" id="IPR001268">
    <property type="entry name" value="NADH_UbQ_OxRdtase_30kDa_su"/>
</dbReference>
<dbReference type="PANTHER" id="PTHR43485:SF1">
    <property type="entry name" value="FORMATE HYDROGENLYASE SUBUNIT 5-RELATED"/>
    <property type="match status" value="1"/>
</dbReference>
<dbReference type="GO" id="GO:0016651">
    <property type="term" value="F:oxidoreductase activity, acting on NAD(P)H"/>
    <property type="evidence" value="ECO:0007669"/>
    <property type="project" value="InterPro"/>
</dbReference>
<accession>A0A3A5MB42</accession>
<feature type="domain" description="NADH-quinone oxidoreductase subunit D" evidence="5">
    <location>
        <begin position="278"/>
        <end position="423"/>
    </location>
</feature>
<feature type="domain" description="NADH:ubiquinone oxidoreductase 30kDa subunit" evidence="4">
    <location>
        <begin position="21"/>
        <end position="132"/>
    </location>
</feature>
<evidence type="ECO:0000259" key="4">
    <source>
        <dbReference type="Pfam" id="PF00329"/>
    </source>
</evidence>
<feature type="region of interest" description="Disordered" evidence="3">
    <location>
        <begin position="1"/>
        <end position="21"/>
    </location>
</feature>
<dbReference type="GO" id="GO:0051287">
    <property type="term" value="F:NAD binding"/>
    <property type="evidence" value="ECO:0007669"/>
    <property type="project" value="InterPro"/>
</dbReference>